<comment type="caution">
    <text evidence="2">The sequence shown here is derived from an EMBL/GenBank/DDBJ whole genome shotgun (WGS) entry which is preliminary data.</text>
</comment>
<protein>
    <submittedName>
        <fullName evidence="2">Uncharacterized protein</fullName>
    </submittedName>
</protein>
<organism evidence="2 3">
    <name type="scientific">Neoarthrinium moseri</name>
    <dbReference type="NCBI Taxonomy" id="1658444"/>
    <lineage>
        <taxon>Eukaryota</taxon>
        <taxon>Fungi</taxon>
        <taxon>Dikarya</taxon>
        <taxon>Ascomycota</taxon>
        <taxon>Pezizomycotina</taxon>
        <taxon>Sordariomycetes</taxon>
        <taxon>Xylariomycetidae</taxon>
        <taxon>Amphisphaeriales</taxon>
        <taxon>Apiosporaceae</taxon>
        <taxon>Neoarthrinium</taxon>
    </lineage>
</organism>
<dbReference type="Proteomes" id="UP000829685">
    <property type="component" value="Unassembled WGS sequence"/>
</dbReference>
<gene>
    <name evidence="2" type="ORF">JX265_008087</name>
</gene>
<evidence type="ECO:0000256" key="1">
    <source>
        <dbReference type="ARBA" id="ARBA00023242"/>
    </source>
</evidence>
<evidence type="ECO:0000313" key="2">
    <source>
        <dbReference type="EMBL" id="KAI1865764.1"/>
    </source>
</evidence>
<proteinExistence type="predicted"/>
<sequence>MEKLYQIATLLYLERASKNFSGQSDTTRVLADTGFSILAEQLDCYAALPILIIGLEARTDQQRIIVLDLIEKSLAKFRSRSLEGVQRMVQTAWIQDDLETDKDLDYVTKVDTIVTSNNIIPTFA</sequence>
<keyword evidence="1" id="KW-0539">Nucleus</keyword>
<reference evidence="2" key="1">
    <citation type="submission" date="2021-03" db="EMBL/GenBank/DDBJ databases">
        <title>Revisited historic fungal species revealed as producer of novel bioactive compounds through whole genome sequencing and comparative genomics.</title>
        <authorList>
            <person name="Vignolle G.A."/>
            <person name="Hochenegger N."/>
            <person name="Mach R.L."/>
            <person name="Mach-Aigner A.R."/>
            <person name="Javad Rahimi M."/>
            <person name="Salim K.A."/>
            <person name="Chan C.M."/>
            <person name="Lim L.B.L."/>
            <person name="Cai F."/>
            <person name="Druzhinina I.S."/>
            <person name="U'Ren J.M."/>
            <person name="Derntl C."/>
        </authorList>
    </citation>
    <scope>NUCLEOTIDE SEQUENCE</scope>
    <source>
        <strain evidence="2">TUCIM 5799</strain>
    </source>
</reference>
<evidence type="ECO:0000313" key="3">
    <source>
        <dbReference type="Proteomes" id="UP000829685"/>
    </source>
</evidence>
<keyword evidence="3" id="KW-1185">Reference proteome</keyword>
<name>A0A9P9WJ39_9PEZI</name>
<accession>A0A9P9WJ39</accession>
<dbReference type="InterPro" id="IPR021858">
    <property type="entry name" value="Fun_TF"/>
</dbReference>
<dbReference type="EMBL" id="JAFIMR010000021">
    <property type="protein sequence ID" value="KAI1865764.1"/>
    <property type="molecule type" value="Genomic_DNA"/>
</dbReference>
<dbReference type="AlphaFoldDB" id="A0A9P9WJ39"/>
<dbReference type="Pfam" id="PF11951">
    <property type="entry name" value="Fungal_trans_2"/>
    <property type="match status" value="1"/>
</dbReference>